<dbReference type="Proteomes" id="UP001500013">
    <property type="component" value="Unassembled WGS sequence"/>
</dbReference>
<keyword evidence="4" id="KW-0804">Transcription</keyword>
<dbReference type="NCBIfam" id="TIGR02937">
    <property type="entry name" value="sigma70-ECF"/>
    <property type="match status" value="1"/>
</dbReference>
<evidence type="ECO:0000313" key="8">
    <source>
        <dbReference type="EMBL" id="GAA1990932.1"/>
    </source>
</evidence>
<keyword evidence="9" id="KW-1185">Reference proteome</keyword>
<dbReference type="Gene3D" id="1.10.10.10">
    <property type="entry name" value="Winged helix-like DNA-binding domain superfamily/Winged helix DNA-binding domain"/>
    <property type="match status" value="2"/>
</dbReference>
<dbReference type="InterPro" id="IPR007630">
    <property type="entry name" value="RNA_pol_sigma70_r4"/>
</dbReference>
<keyword evidence="3" id="KW-0238">DNA-binding</keyword>
<accession>A0ABP5E8W4</accession>
<dbReference type="InterPro" id="IPR013325">
    <property type="entry name" value="RNA_pol_sigma_r2"/>
</dbReference>
<feature type="domain" description="RNA polymerase sigma-70 region 2" evidence="6">
    <location>
        <begin position="41"/>
        <end position="106"/>
    </location>
</feature>
<keyword evidence="2" id="KW-0731">Sigma factor</keyword>
<dbReference type="Pfam" id="PF04542">
    <property type="entry name" value="Sigma70_r2"/>
    <property type="match status" value="1"/>
</dbReference>
<dbReference type="PRINTS" id="PR00046">
    <property type="entry name" value="SIGMA70FCT"/>
</dbReference>
<comment type="caution">
    <text evidence="8">The sequence shown here is derived from an EMBL/GenBank/DDBJ whole genome shotgun (WGS) entry which is preliminary data.</text>
</comment>
<name>A0ABP5E8W4_9MICO</name>
<dbReference type="InterPro" id="IPR007627">
    <property type="entry name" value="RNA_pol_sigma70_r2"/>
</dbReference>
<feature type="domain" description="RNA polymerase sigma-70 region 3" evidence="5">
    <location>
        <begin position="117"/>
        <end position="166"/>
    </location>
</feature>
<dbReference type="SUPFAM" id="SSF88946">
    <property type="entry name" value="Sigma2 domain of RNA polymerase sigma factors"/>
    <property type="match status" value="1"/>
</dbReference>
<evidence type="ECO:0000259" key="6">
    <source>
        <dbReference type="Pfam" id="PF04542"/>
    </source>
</evidence>
<dbReference type="InterPro" id="IPR036388">
    <property type="entry name" value="WH-like_DNA-bd_sf"/>
</dbReference>
<dbReference type="Pfam" id="PF04545">
    <property type="entry name" value="Sigma70_r4"/>
    <property type="match status" value="1"/>
</dbReference>
<evidence type="ECO:0000313" key="9">
    <source>
        <dbReference type="Proteomes" id="UP001500013"/>
    </source>
</evidence>
<reference evidence="9" key="1">
    <citation type="journal article" date="2019" name="Int. J. Syst. Evol. Microbiol.">
        <title>The Global Catalogue of Microorganisms (GCM) 10K type strain sequencing project: providing services to taxonomists for standard genome sequencing and annotation.</title>
        <authorList>
            <consortium name="The Broad Institute Genomics Platform"/>
            <consortium name="The Broad Institute Genome Sequencing Center for Infectious Disease"/>
            <person name="Wu L."/>
            <person name="Ma J."/>
        </authorList>
    </citation>
    <scope>NUCLEOTIDE SEQUENCE [LARGE SCALE GENOMIC DNA]</scope>
    <source>
        <strain evidence="9">JCM 15628</strain>
    </source>
</reference>
<feature type="domain" description="RNA polymerase sigma-70 region 4" evidence="7">
    <location>
        <begin position="203"/>
        <end position="251"/>
    </location>
</feature>
<dbReference type="SUPFAM" id="SSF88659">
    <property type="entry name" value="Sigma3 and sigma4 domains of RNA polymerase sigma factors"/>
    <property type="match status" value="2"/>
</dbReference>
<proteinExistence type="predicted"/>
<organism evidence="8 9">
    <name type="scientific">Terrabacter lapilli</name>
    <dbReference type="NCBI Taxonomy" id="436231"/>
    <lineage>
        <taxon>Bacteria</taxon>
        <taxon>Bacillati</taxon>
        <taxon>Actinomycetota</taxon>
        <taxon>Actinomycetes</taxon>
        <taxon>Micrococcales</taxon>
        <taxon>Intrasporangiaceae</taxon>
        <taxon>Terrabacter</taxon>
    </lineage>
</organism>
<evidence type="ECO:0000259" key="5">
    <source>
        <dbReference type="Pfam" id="PF04539"/>
    </source>
</evidence>
<dbReference type="Pfam" id="PF04539">
    <property type="entry name" value="Sigma70_r3"/>
    <property type="match status" value="1"/>
</dbReference>
<dbReference type="InterPro" id="IPR014284">
    <property type="entry name" value="RNA_pol_sigma-70_dom"/>
</dbReference>
<evidence type="ECO:0008006" key="10">
    <source>
        <dbReference type="Google" id="ProtNLM"/>
    </source>
</evidence>
<keyword evidence="1" id="KW-0805">Transcription regulation</keyword>
<dbReference type="InterPro" id="IPR013324">
    <property type="entry name" value="RNA_pol_sigma_r3/r4-like"/>
</dbReference>
<dbReference type="InterPro" id="IPR007624">
    <property type="entry name" value="RNA_pol_sigma70_r3"/>
</dbReference>
<protein>
    <recommendedName>
        <fullName evidence="10">RNA polymerase sigma-B factor</fullName>
    </recommendedName>
</protein>
<sequence length="262" mass="28848">MTDPSTGPRKDARTRALIELVRTTDSSSARATALETVTLLHMPLARALAHRYSGKGLDREDLEQVAFLALLKAIQRFDLSKPTEFGAYATPTITGELRRHFRDHGWLVRPPRDLQERRQLVTDTRSTLEQRLGHDPDAGELAEELHLSLASVKEAQVAASNLRPASLDATTADGARPVLDLLDARGETGSDPGLDDGIVVRTALDRLSPRDRRLVELRFTGDLTQAEIAEEMGLSAMQVSRLLRRTLDELRGQLSTDGMAPS</sequence>
<dbReference type="PANTHER" id="PTHR30385:SF4">
    <property type="entry name" value="RNA POLYMERASE SIGMA-E FACTOR"/>
    <property type="match status" value="1"/>
</dbReference>
<dbReference type="CDD" id="cd06171">
    <property type="entry name" value="Sigma70_r4"/>
    <property type="match status" value="1"/>
</dbReference>
<evidence type="ECO:0000256" key="3">
    <source>
        <dbReference type="ARBA" id="ARBA00023125"/>
    </source>
</evidence>
<gene>
    <name evidence="8" type="ORF">GCM10009817_36170</name>
</gene>
<dbReference type="EMBL" id="BAAAPU010000011">
    <property type="protein sequence ID" value="GAA1990932.1"/>
    <property type="molecule type" value="Genomic_DNA"/>
</dbReference>
<evidence type="ECO:0000256" key="4">
    <source>
        <dbReference type="ARBA" id="ARBA00023163"/>
    </source>
</evidence>
<dbReference type="InterPro" id="IPR000943">
    <property type="entry name" value="RNA_pol_sigma70"/>
</dbReference>
<dbReference type="PANTHER" id="PTHR30385">
    <property type="entry name" value="SIGMA FACTOR F FLAGELLAR"/>
    <property type="match status" value="1"/>
</dbReference>
<evidence type="ECO:0000259" key="7">
    <source>
        <dbReference type="Pfam" id="PF04545"/>
    </source>
</evidence>
<evidence type="ECO:0000256" key="2">
    <source>
        <dbReference type="ARBA" id="ARBA00023082"/>
    </source>
</evidence>
<evidence type="ECO:0000256" key="1">
    <source>
        <dbReference type="ARBA" id="ARBA00023015"/>
    </source>
</evidence>
<dbReference type="RefSeq" id="WP_344065955.1">
    <property type="nucleotide sequence ID" value="NZ_BAAAPU010000011.1"/>
</dbReference>
<dbReference type="Gene3D" id="1.20.120.1810">
    <property type="match status" value="1"/>
</dbReference>